<gene>
    <name evidence="4" type="ORF">SAMN04487931_10311</name>
</gene>
<organism evidence="4 5">
    <name type="scientific">Desulfobacula phenolica</name>
    <dbReference type="NCBI Taxonomy" id="90732"/>
    <lineage>
        <taxon>Bacteria</taxon>
        <taxon>Pseudomonadati</taxon>
        <taxon>Thermodesulfobacteriota</taxon>
        <taxon>Desulfobacteria</taxon>
        <taxon>Desulfobacterales</taxon>
        <taxon>Desulfobacteraceae</taxon>
        <taxon>Desulfobacula</taxon>
    </lineage>
</organism>
<dbReference type="InterPro" id="IPR000086">
    <property type="entry name" value="NUDIX_hydrolase_dom"/>
</dbReference>
<dbReference type="AlphaFoldDB" id="A0A1H2ECQ1"/>
<dbReference type="PRINTS" id="PR00502">
    <property type="entry name" value="NUDIXFAMILY"/>
</dbReference>
<sequence>MEKILESKVLYRGKRFNVTGLKIELSPGNIVLWEAVDKGGNSVAMIPIDEKNNIYLVEEYFGAVNKRMLCLPKGMVDAGETNEEAALRELQEEIGLKGKLKQLTIMDISPSYLTQKTILYLVTELVHSKLEGDEREYIRTVKLPITEAFEKVMKGEITEARTITGIILAKNILKL</sequence>
<dbReference type="Pfam" id="PF00293">
    <property type="entry name" value="NUDIX"/>
    <property type="match status" value="1"/>
</dbReference>
<keyword evidence="1 2" id="KW-0378">Hydrolase</keyword>
<dbReference type="InterPro" id="IPR015797">
    <property type="entry name" value="NUDIX_hydrolase-like_dom_sf"/>
</dbReference>
<accession>A0A1H2ECQ1</accession>
<dbReference type="InterPro" id="IPR020084">
    <property type="entry name" value="NUDIX_hydrolase_CS"/>
</dbReference>
<dbReference type="GO" id="GO:0005829">
    <property type="term" value="C:cytosol"/>
    <property type="evidence" value="ECO:0007669"/>
    <property type="project" value="TreeGrafter"/>
</dbReference>
<comment type="similarity">
    <text evidence="2">Belongs to the Nudix hydrolase family.</text>
</comment>
<reference evidence="5" key="1">
    <citation type="submission" date="2016-10" db="EMBL/GenBank/DDBJ databases">
        <authorList>
            <person name="Varghese N."/>
            <person name="Submissions S."/>
        </authorList>
    </citation>
    <scope>NUCLEOTIDE SEQUENCE [LARGE SCALE GENOMIC DNA]</scope>
    <source>
        <strain evidence="5">DSM 3384</strain>
    </source>
</reference>
<dbReference type="Gene3D" id="3.90.79.10">
    <property type="entry name" value="Nucleoside Triphosphate Pyrophosphohydrolase"/>
    <property type="match status" value="1"/>
</dbReference>
<proteinExistence type="inferred from homology"/>
<dbReference type="PANTHER" id="PTHR11839:SF12">
    <property type="entry name" value="ADP COMPOUNDS HYDROLASE NUDE"/>
    <property type="match status" value="1"/>
</dbReference>
<dbReference type="GO" id="GO:0019693">
    <property type="term" value="P:ribose phosphate metabolic process"/>
    <property type="evidence" value="ECO:0007669"/>
    <property type="project" value="TreeGrafter"/>
</dbReference>
<evidence type="ECO:0000259" key="3">
    <source>
        <dbReference type="PROSITE" id="PS51462"/>
    </source>
</evidence>
<dbReference type="InterPro" id="IPR020476">
    <property type="entry name" value="Nudix_hydrolase"/>
</dbReference>
<dbReference type="SUPFAM" id="SSF55811">
    <property type="entry name" value="Nudix"/>
    <property type="match status" value="1"/>
</dbReference>
<dbReference type="PANTHER" id="PTHR11839">
    <property type="entry name" value="UDP/ADP-SUGAR PYROPHOSPHATASE"/>
    <property type="match status" value="1"/>
</dbReference>
<name>A0A1H2ECQ1_9BACT</name>
<evidence type="ECO:0000256" key="2">
    <source>
        <dbReference type="RuleBase" id="RU003476"/>
    </source>
</evidence>
<feature type="domain" description="Nudix hydrolase" evidence="3">
    <location>
        <begin position="38"/>
        <end position="165"/>
    </location>
</feature>
<dbReference type="RefSeq" id="WP_092231176.1">
    <property type="nucleotide sequence ID" value="NZ_FNLL01000003.1"/>
</dbReference>
<dbReference type="GO" id="GO:0006753">
    <property type="term" value="P:nucleoside phosphate metabolic process"/>
    <property type="evidence" value="ECO:0007669"/>
    <property type="project" value="TreeGrafter"/>
</dbReference>
<protein>
    <submittedName>
        <fullName evidence="4">ADP-ribose diphosphatase</fullName>
    </submittedName>
</protein>
<dbReference type="PROSITE" id="PS51462">
    <property type="entry name" value="NUDIX"/>
    <property type="match status" value="1"/>
</dbReference>
<keyword evidence="5" id="KW-1185">Reference proteome</keyword>
<dbReference type="GO" id="GO:0019144">
    <property type="term" value="F:ADP-sugar diphosphatase activity"/>
    <property type="evidence" value="ECO:0007669"/>
    <property type="project" value="TreeGrafter"/>
</dbReference>
<evidence type="ECO:0000256" key="1">
    <source>
        <dbReference type="ARBA" id="ARBA00022801"/>
    </source>
</evidence>
<evidence type="ECO:0000313" key="5">
    <source>
        <dbReference type="Proteomes" id="UP000199608"/>
    </source>
</evidence>
<dbReference type="PROSITE" id="PS00893">
    <property type="entry name" value="NUDIX_BOX"/>
    <property type="match status" value="1"/>
</dbReference>
<dbReference type="Proteomes" id="UP000199608">
    <property type="component" value="Unassembled WGS sequence"/>
</dbReference>
<dbReference type="EMBL" id="FNLL01000003">
    <property type="protein sequence ID" value="SDT92803.1"/>
    <property type="molecule type" value="Genomic_DNA"/>
</dbReference>
<evidence type="ECO:0000313" key="4">
    <source>
        <dbReference type="EMBL" id="SDT92803.1"/>
    </source>
</evidence>